<dbReference type="AlphaFoldDB" id="A0A0Q3KFL9"/>
<dbReference type="Proteomes" id="UP000008810">
    <property type="component" value="Chromosome 1"/>
</dbReference>
<feature type="region of interest" description="Disordered" evidence="1">
    <location>
        <begin position="1"/>
        <end position="118"/>
    </location>
</feature>
<proteinExistence type="predicted"/>
<accession>A0A0Q3KFL9</accession>
<organism evidence="2">
    <name type="scientific">Brachypodium distachyon</name>
    <name type="common">Purple false brome</name>
    <name type="synonym">Trachynia distachya</name>
    <dbReference type="NCBI Taxonomy" id="15368"/>
    <lineage>
        <taxon>Eukaryota</taxon>
        <taxon>Viridiplantae</taxon>
        <taxon>Streptophyta</taxon>
        <taxon>Embryophyta</taxon>
        <taxon>Tracheophyta</taxon>
        <taxon>Spermatophyta</taxon>
        <taxon>Magnoliopsida</taxon>
        <taxon>Liliopsida</taxon>
        <taxon>Poales</taxon>
        <taxon>Poaceae</taxon>
        <taxon>BOP clade</taxon>
        <taxon>Pooideae</taxon>
        <taxon>Stipodae</taxon>
        <taxon>Brachypodieae</taxon>
        <taxon>Brachypodium</taxon>
    </lineage>
</organism>
<feature type="compositionally biased region" description="Polar residues" evidence="1">
    <location>
        <begin position="68"/>
        <end position="78"/>
    </location>
</feature>
<dbReference type="InParanoid" id="A0A0Q3KFL9"/>
<feature type="compositionally biased region" description="Low complexity" evidence="1">
    <location>
        <begin position="91"/>
        <end position="100"/>
    </location>
</feature>
<reference evidence="2 3" key="1">
    <citation type="journal article" date="2010" name="Nature">
        <title>Genome sequencing and analysis of the model grass Brachypodium distachyon.</title>
        <authorList>
            <consortium name="International Brachypodium Initiative"/>
        </authorList>
    </citation>
    <scope>NUCLEOTIDE SEQUENCE [LARGE SCALE GENOMIC DNA]</scope>
    <source>
        <strain evidence="2 3">Bd21</strain>
    </source>
</reference>
<name>A0A0Q3KFL9_BRADI</name>
<dbReference type="EnsemblPlants" id="KQK23244">
    <property type="protein sequence ID" value="KQK23244"/>
    <property type="gene ID" value="BRADI_1g72185v3"/>
</dbReference>
<dbReference type="EMBL" id="CM000880">
    <property type="protein sequence ID" value="KQK23244.1"/>
    <property type="molecule type" value="Genomic_DNA"/>
</dbReference>
<feature type="compositionally biased region" description="Pro residues" evidence="1">
    <location>
        <begin position="53"/>
        <end position="63"/>
    </location>
</feature>
<reference evidence="2" key="2">
    <citation type="submission" date="2017-06" db="EMBL/GenBank/DDBJ databases">
        <title>WGS assembly of Brachypodium distachyon.</title>
        <authorList>
            <consortium name="The International Brachypodium Initiative"/>
            <person name="Lucas S."/>
            <person name="Harmon-Smith M."/>
            <person name="Lail K."/>
            <person name="Tice H."/>
            <person name="Grimwood J."/>
            <person name="Bruce D."/>
            <person name="Barry K."/>
            <person name="Shu S."/>
            <person name="Lindquist E."/>
            <person name="Wang M."/>
            <person name="Pitluck S."/>
            <person name="Vogel J.P."/>
            <person name="Garvin D.F."/>
            <person name="Mockler T.C."/>
            <person name="Schmutz J."/>
            <person name="Rokhsar D."/>
            <person name="Bevan M.W."/>
        </authorList>
    </citation>
    <scope>NUCLEOTIDE SEQUENCE</scope>
    <source>
        <strain evidence="2">Bd21</strain>
    </source>
</reference>
<evidence type="ECO:0000256" key="1">
    <source>
        <dbReference type="SAM" id="MobiDB-lite"/>
    </source>
</evidence>
<gene>
    <name evidence="2" type="ORF">BRADI_1g72185v3</name>
</gene>
<sequence length="191" mass="20388">MGRTFVSSVSPSRPRPLPSPIQCRRPPLHRSNSGAAPSSPWFQRHCHALLCPDPTPPPRPPIPGSDDTAGSTLGTSSRLPGAQRPSRRPSPRLLLPLQRPEGPAAAPSKATSRNCDSPWRLRDAVSSARSLATVSGGNGLRPRQRPYLRRGTTAAAWPCATVQMCVPLQLPGRACLIQLGPCWPLSHSSVG</sequence>
<feature type="compositionally biased region" description="Low complexity" evidence="1">
    <location>
        <begin position="1"/>
        <end position="12"/>
    </location>
</feature>
<evidence type="ECO:0000313" key="4">
    <source>
        <dbReference type="Proteomes" id="UP000008810"/>
    </source>
</evidence>
<evidence type="ECO:0000313" key="3">
    <source>
        <dbReference type="EnsemblPlants" id="KQK23244"/>
    </source>
</evidence>
<dbReference type="Gramene" id="KQK23244">
    <property type="protein sequence ID" value="KQK23244"/>
    <property type="gene ID" value="BRADI_1g72185v3"/>
</dbReference>
<keyword evidence="4" id="KW-1185">Reference proteome</keyword>
<dbReference type="ExpressionAtlas" id="A0A0Q3KFL9">
    <property type="expression patterns" value="baseline"/>
</dbReference>
<reference evidence="3" key="3">
    <citation type="submission" date="2018-08" db="UniProtKB">
        <authorList>
            <consortium name="EnsemblPlants"/>
        </authorList>
    </citation>
    <scope>IDENTIFICATION</scope>
    <source>
        <strain evidence="3">cv. Bd21</strain>
    </source>
</reference>
<evidence type="ECO:0000313" key="2">
    <source>
        <dbReference type="EMBL" id="KQK23244.1"/>
    </source>
</evidence>
<protein>
    <submittedName>
        <fullName evidence="2 3">Uncharacterized protein</fullName>
    </submittedName>
</protein>